<keyword evidence="2" id="KW-1185">Reference proteome</keyword>
<comment type="caution">
    <text evidence="1">The sequence shown here is derived from an EMBL/GenBank/DDBJ whole genome shotgun (WGS) entry which is preliminary data.</text>
</comment>
<organism evidence="1 2">
    <name type="scientific">Leptosia nina</name>
    <dbReference type="NCBI Taxonomy" id="320188"/>
    <lineage>
        <taxon>Eukaryota</taxon>
        <taxon>Metazoa</taxon>
        <taxon>Ecdysozoa</taxon>
        <taxon>Arthropoda</taxon>
        <taxon>Hexapoda</taxon>
        <taxon>Insecta</taxon>
        <taxon>Pterygota</taxon>
        <taxon>Neoptera</taxon>
        <taxon>Endopterygota</taxon>
        <taxon>Lepidoptera</taxon>
        <taxon>Glossata</taxon>
        <taxon>Ditrysia</taxon>
        <taxon>Papilionoidea</taxon>
        <taxon>Pieridae</taxon>
        <taxon>Pierinae</taxon>
        <taxon>Leptosia</taxon>
    </lineage>
</organism>
<gene>
    <name evidence="1" type="ORF">LNINA_LOCUS13721</name>
</gene>
<reference evidence="1 2" key="1">
    <citation type="submission" date="2023-11" db="EMBL/GenBank/DDBJ databases">
        <authorList>
            <person name="Okamura Y."/>
        </authorList>
    </citation>
    <scope>NUCLEOTIDE SEQUENCE [LARGE SCALE GENOMIC DNA]</scope>
</reference>
<proteinExistence type="predicted"/>
<dbReference type="EMBL" id="CAVLEF010000279">
    <property type="protein sequence ID" value="CAK1554862.1"/>
    <property type="molecule type" value="Genomic_DNA"/>
</dbReference>
<dbReference type="AlphaFoldDB" id="A0AAV1JZ87"/>
<dbReference type="Proteomes" id="UP001497472">
    <property type="component" value="Unassembled WGS sequence"/>
</dbReference>
<protein>
    <submittedName>
        <fullName evidence="1">Uncharacterized protein</fullName>
    </submittedName>
</protein>
<sequence>MHDRRDFIAIDRTERCSGRVVAPAAAMGNAVAVRQVIVIGAAILLYRHPSLSARTRTLLPVIDVRLACTGFARWGNYSVALVFSCVCKTQGSFYLSTSAVLSVYTVLVGEQWIFNSSNYKRNELCDSSGIFYGIARRKKAVTIKQERASKKRSAIDPLFLIARIFHSERKKLTQI</sequence>
<accession>A0AAV1JZ87</accession>
<name>A0AAV1JZ87_9NEOP</name>
<evidence type="ECO:0000313" key="2">
    <source>
        <dbReference type="Proteomes" id="UP001497472"/>
    </source>
</evidence>
<evidence type="ECO:0000313" key="1">
    <source>
        <dbReference type="EMBL" id="CAK1554862.1"/>
    </source>
</evidence>